<name>A0A1M7MHH7_9FIRM</name>
<dbReference type="Gene3D" id="3.40.50.2300">
    <property type="match status" value="1"/>
</dbReference>
<keyword evidence="6" id="KW-0805">Transcription regulation</keyword>
<evidence type="ECO:0000256" key="13">
    <source>
        <dbReference type="ARBA" id="ARBA00039976"/>
    </source>
</evidence>
<evidence type="ECO:0000259" key="16">
    <source>
        <dbReference type="PROSITE" id="PS50110"/>
    </source>
</evidence>
<evidence type="ECO:0000256" key="14">
    <source>
        <dbReference type="PROSITE-ProRule" id="PRU00169"/>
    </source>
</evidence>
<accession>A0A1M7MHH7</accession>
<evidence type="ECO:0000256" key="5">
    <source>
        <dbReference type="ARBA" id="ARBA00023012"/>
    </source>
</evidence>
<organism evidence="18 19">
    <name type="scientific">Anaerosporobacter mobilis DSM 15930</name>
    <dbReference type="NCBI Taxonomy" id="1120996"/>
    <lineage>
        <taxon>Bacteria</taxon>
        <taxon>Bacillati</taxon>
        <taxon>Bacillota</taxon>
        <taxon>Clostridia</taxon>
        <taxon>Lachnospirales</taxon>
        <taxon>Lachnospiraceae</taxon>
        <taxon>Anaerosporobacter</taxon>
    </lineage>
</organism>
<evidence type="ECO:0000256" key="8">
    <source>
        <dbReference type="ARBA" id="ARBA00023125"/>
    </source>
</evidence>
<dbReference type="OrthoDB" id="9790442at2"/>
<dbReference type="STRING" id="1120996.SAMN02746066_03794"/>
<dbReference type="FunFam" id="3.40.50.2300:FF:000001">
    <property type="entry name" value="DNA-binding response regulator PhoB"/>
    <property type="match status" value="1"/>
</dbReference>
<dbReference type="PROSITE" id="PS50110">
    <property type="entry name" value="RESPONSE_REGULATORY"/>
    <property type="match status" value="1"/>
</dbReference>
<keyword evidence="5" id="KW-0902">Two-component regulatory system</keyword>
<comment type="function">
    <text evidence="12">Member of the two-component regulatory system HssS/HssR involved in intracellular heme homeostasis and tempering of staphylococcal virulence. Phosphorylated HssR binds to a direct repeat sequence within hrtAB promoter and activates the expression of hrtAB, an efflux pump, in response to extracellular heme, hemin, hemoglobin or blood.</text>
</comment>
<comment type="function">
    <text evidence="11">May play the central regulatory role in sporulation. It may be an element of the effector pathway responsible for the activation of sporulation genes in response to nutritional stress. Spo0A may act in concert with spo0H (a sigma factor) to control the expression of some genes that are critical to the sporulation process.</text>
</comment>
<evidence type="ECO:0000256" key="2">
    <source>
        <dbReference type="ARBA" id="ARBA00018672"/>
    </source>
</evidence>
<dbReference type="InterPro" id="IPR001789">
    <property type="entry name" value="Sig_transdc_resp-reg_receiver"/>
</dbReference>
<reference evidence="18 19" key="1">
    <citation type="submission" date="2016-11" db="EMBL/GenBank/DDBJ databases">
        <authorList>
            <person name="Jaros S."/>
            <person name="Januszkiewicz K."/>
            <person name="Wedrychowicz H."/>
        </authorList>
    </citation>
    <scope>NUCLEOTIDE SEQUENCE [LARGE SCALE GENOMIC DNA]</scope>
    <source>
        <strain evidence="18 19">DSM 15930</strain>
    </source>
</reference>
<feature type="modified residue" description="4-aspartylphosphate" evidence="14">
    <location>
        <position position="52"/>
    </location>
</feature>
<sequence>MVSILVVEDNNNLRMLMSDRLEMEGYEIFQAQNGEKALEILENNKIDVLITDIMMPIMDGYQLIEIVRESGYTMPILMVTAKDNFEDKEMGFRLGTDDYMVKPININEMVLRVSALLRRAQIINENILQIGDMVLNYNTLTVDTGEEVYELPKKEFYLLYKLLSYPKKIFTRQQLLDDIWGMDVDVDERTVDSHIKKLRKKFSDREEFKIVTIRGLGYKVERYL</sequence>
<keyword evidence="4 14" id="KW-0597">Phosphoprotein</keyword>
<dbReference type="PANTHER" id="PTHR48111:SF49">
    <property type="entry name" value="HEME RESPONSE REGULATOR HSSR"/>
    <property type="match status" value="1"/>
</dbReference>
<evidence type="ECO:0000256" key="11">
    <source>
        <dbReference type="ARBA" id="ARBA00024867"/>
    </source>
</evidence>
<feature type="domain" description="OmpR/PhoB-type" evidence="17">
    <location>
        <begin position="125"/>
        <end position="222"/>
    </location>
</feature>
<keyword evidence="8 15" id="KW-0238">DNA-binding</keyword>
<dbReference type="EMBL" id="FRCP01000021">
    <property type="protein sequence ID" value="SHM89885.1"/>
    <property type="molecule type" value="Genomic_DNA"/>
</dbReference>
<dbReference type="CDD" id="cd17574">
    <property type="entry name" value="REC_OmpR"/>
    <property type="match status" value="1"/>
</dbReference>
<evidence type="ECO:0000256" key="7">
    <source>
        <dbReference type="ARBA" id="ARBA00023026"/>
    </source>
</evidence>
<dbReference type="GO" id="GO:0000156">
    <property type="term" value="F:phosphorelay response regulator activity"/>
    <property type="evidence" value="ECO:0007669"/>
    <property type="project" value="TreeGrafter"/>
</dbReference>
<gene>
    <name evidence="18" type="ORF">SAMN02746066_03794</name>
</gene>
<evidence type="ECO:0000256" key="10">
    <source>
        <dbReference type="ARBA" id="ARBA00023163"/>
    </source>
</evidence>
<keyword evidence="9" id="KW-0010">Activator</keyword>
<evidence type="ECO:0000256" key="1">
    <source>
        <dbReference type="ARBA" id="ARBA00004496"/>
    </source>
</evidence>
<evidence type="ECO:0000256" key="4">
    <source>
        <dbReference type="ARBA" id="ARBA00022553"/>
    </source>
</evidence>
<evidence type="ECO:0000313" key="18">
    <source>
        <dbReference type="EMBL" id="SHM89885.1"/>
    </source>
</evidence>
<dbReference type="AlphaFoldDB" id="A0A1M7MHH7"/>
<dbReference type="SMART" id="SM00862">
    <property type="entry name" value="Trans_reg_C"/>
    <property type="match status" value="1"/>
</dbReference>
<dbReference type="PANTHER" id="PTHR48111">
    <property type="entry name" value="REGULATOR OF RPOS"/>
    <property type="match status" value="1"/>
</dbReference>
<dbReference type="InterPro" id="IPR036388">
    <property type="entry name" value="WH-like_DNA-bd_sf"/>
</dbReference>
<dbReference type="Gene3D" id="1.10.10.10">
    <property type="entry name" value="Winged helix-like DNA-binding domain superfamily/Winged helix DNA-binding domain"/>
    <property type="match status" value="1"/>
</dbReference>
<keyword evidence="19" id="KW-1185">Reference proteome</keyword>
<evidence type="ECO:0000256" key="3">
    <source>
        <dbReference type="ARBA" id="ARBA00022490"/>
    </source>
</evidence>
<dbReference type="SMART" id="SM00448">
    <property type="entry name" value="REC"/>
    <property type="match status" value="1"/>
</dbReference>
<feature type="DNA-binding region" description="OmpR/PhoB-type" evidence="15">
    <location>
        <begin position="125"/>
        <end position="222"/>
    </location>
</feature>
<keyword evidence="10" id="KW-0804">Transcription</keyword>
<dbReference type="GO" id="GO:0005829">
    <property type="term" value="C:cytosol"/>
    <property type="evidence" value="ECO:0007669"/>
    <property type="project" value="TreeGrafter"/>
</dbReference>
<evidence type="ECO:0000256" key="15">
    <source>
        <dbReference type="PROSITE-ProRule" id="PRU01091"/>
    </source>
</evidence>
<dbReference type="InterPro" id="IPR011006">
    <property type="entry name" value="CheY-like_superfamily"/>
</dbReference>
<dbReference type="PROSITE" id="PS51755">
    <property type="entry name" value="OMPR_PHOB"/>
    <property type="match status" value="1"/>
</dbReference>
<dbReference type="RefSeq" id="WP_073290479.1">
    <property type="nucleotide sequence ID" value="NZ_FRCP01000021.1"/>
</dbReference>
<evidence type="ECO:0000256" key="12">
    <source>
        <dbReference type="ARBA" id="ARBA00037471"/>
    </source>
</evidence>
<dbReference type="Proteomes" id="UP000184038">
    <property type="component" value="Unassembled WGS sequence"/>
</dbReference>
<dbReference type="GO" id="GO:0006355">
    <property type="term" value="P:regulation of DNA-templated transcription"/>
    <property type="evidence" value="ECO:0007669"/>
    <property type="project" value="InterPro"/>
</dbReference>
<keyword evidence="3" id="KW-0963">Cytoplasm</keyword>
<dbReference type="Pfam" id="PF00072">
    <property type="entry name" value="Response_reg"/>
    <property type="match status" value="1"/>
</dbReference>
<dbReference type="GO" id="GO:0000976">
    <property type="term" value="F:transcription cis-regulatory region binding"/>
    <property type="evidence" value="ECO:0007669"/>
    <property type="project" value="TreeGrafter"/>
</dbReference>
<comment type="subcellular location">
    <subcellularLocation>
        <location evidence="1">Cytoplasm</location>
    </subcellularLocation>
</comment>
<evidence type="ECO:0000256" key="6">
    <source>
        <dbReference type="ARBA" id="ARBA00023015"/>
    </source>
</evidence>
<evidence type="ECO:0000256" key="9">
    <source>
        <dbReference type="ARBA" id="ARBA00023159"/>
    </source>
</evidence>
<dbReference type="Pfam" id="PF00486">
    <property type="entry name" value="Trans_reg_C"/>
    <property type="match status" value="1"/>
</dbReference>
<dbReference type="InterPro" id="IPR039420">
    <property type="entry name" value="WalR-like"/>
</dbReference>
<keyword evidence="7" id="KW-0843">Virulence</keyword>
<evidence type="ECO:0000259" key="17">
    <source>
        <dbReference type="PROSITE" id="PS51755"/>
    </source>
</evidence>
<feature type="domain" description="Response regulatory" evidence="16">
    <location>
        <begin position="3"/>
        <end position="117"/>
    </location>
</feature>
<dbReference type="SUPFAM" id="SSF52172">
    <property type="entry name" value="CheY-like"/>
    <property type="match status" value="1"/>
</dbReference>
<dbReference type="CDD" id="cd00383">
    <property type="entry name" value="trans_reg_C"/>
    <property type="match status" value="1"/>
</dbReference>
<dbReference type="InterPro" id="IPR001867">
    <property type="entry name" value="OmpR/PhoB-type_DNA-bd"/>
</dbReference>
<proteinExistence type="predicted"/>
<protein>
    <recommendedName>
        <fullName evidence="13">Heme response regulator HssR</fullName>
    </recommendedName>
    <alternativeName>
        <fullName evidence="2">Stage 0 sporulation protein A homolog</fullName>
    </alternativeName>
</protein>
<dbReference type="GO" id="GO:0032993">
    <property type="term" value="C:protein-DNA complex"/>
    <property type="evidence" value="ECO:0007669"/>
    <property type="project" value="TreeGrafter"/>
</dbReference>
<evidence type="ECO:0000313" key="19">
    <source>
        <dbReference type="Proteomes" id="UP000184038"/>
    </source>
</evidence>